<sequence>MPTLRPAAFVAIPLALVAAGALLYVMRNSAPPAAIVGVVRSTEVRVEPEVGGQLQSIAVEKGAHVRAGDILAQLSAVELTAQADQARAALASVTANRDNVYAGVRREQVDSLKAAIAKAGARLDFVQAQLTRTSTLARQSFESQQSLDQAENDVASARADVAEAQANYDAAVAGPTREERAIADAQVQAATTAVAVLERRLDKMVLRAPADGVVSVIAAEVGENVRAGQPILMVEAAGKRWLSFNVREDHLDRLAMGATTDVMRNGAAVPMKAVITELRPLGVFATWQAERVIGDHDRNTLRLRLDPKGELADLEPGMTVWIDHSIPPPQ</sequence>
<reference evidence="2 3" key="1">
    <citation type="submission" date="2020-09" db="EMBL/GenBank/DDBJ databases">
        <title>Complete genomes of bradyrhizobia occurring on native shrubby legumes in Australia.</title>
        <authorList>
            <person name="Lafay B."/>
        </authorList>
    </citation>
    <scope>NUCLEOTIDE SEQUENCE [LARGE SCALE GENOMIC DNA]</scope>
    <source>
        <strain evidence="2 3">BDV5040</strain>
    </source>
</reference>
<organism evidence="2 3">
    <name type="scientific">Bradyrhizobium commune</name>
    <dbReference type="NCBI Taxonomy" id="83627"/>
    <lineage>
        <taxon>Bacteria</taxon>
        <taxon>Pseudomonadati</taxon>
        <taxon>Pseudomonadota</taxon>
        <taxon>Alphaproteobacteria</taxon>
        <taxon>Hyphomicrobiales</taxon>
        <taxon>Nitrobacteraceae</taxon>
        <taxon>Bradyrhizobium</taxon>
    </lineage>
</organism>
<gene>
    <name evidence="2" type="ORF">IC761_09865</name>
</gene>
<dbReference type="RefSeq" id="WP_195803054.1">
    <property type="nucleotide sequence ID" value="NZ_CP061379.1"/>
</dbReference>
<dbReference type="InterPro" id="IPR059052">
    <property type="entry name" value="HH_YbhG-like"/>
</dbReference>
<dbReference type="SUPFAM" id="SSF111369">
    <property type="entry name" value="HlyD-like secretion proteins"/>
    <property type="match status" value="3"/>
</dbReference>
<dbReference type="GO" id="GO:0005886">
    <property type="term" value="C:plasma membrane"/>
    <property type="evidence" value="ECO:0007669"/>
    <property type="project" value="TreeGrafter"/>
</dbReference>
<evidence type="ECO:0000313" key="2">
    <source>
        <dbReference type="EMBL" id="QPF93545.1"/>
    </source>
</evidence>
<dbReference type="PANTHER" id="PTHR30438">
    <property type="entry name" value="36 KDA ANTIGEN-RELATED"/>
    <property type="match status" value="1"/>
</dbReference>
<dbReference type="Gene3D" id="2.40.30.170">
    <property type="match status" value="1"/>
</dbReference>
<evidence type="ECO:0000259" key="1">
    <source>
        <dbReference type="Pfam" id="PF25881"/>
    </source>
</evidence>
<dbReference type="KEGG" id="bcou:IC761_09865"/>
<accession>A0A7S9D9C9</accession>
<name>A0A7S9D9C9_9BRAD</name>
<evidence type="ECO:0000313" key="3">
    <source>
        <dbReference type="Proteomes" id="UP000594621"/>
    </source>
</evidence>
<dbReference type="PANTHER" id="PTHR30438:SF2">
    <property type="entry name" value="MEMBRANE PROTEIN"/>
    <property type="match status" value="1"/>
</dbReference>
<dbReference type="Proteomes" id="UP000594621">
    <property type="component" value="Chromosome"/>
</dbReference>
<proteinExistence type="predicted"/>
<dbReference type="Pfam" id="PF25881">
    <property type="entry name" value="HH_YBHG"/>
    <property type="match status" value="1"/>
</dbReference>
<protein>
    <submittedName>
        <fullName evidence="2">HlyD family secretion protein</fullName>
    </submittedName>
</protein>
<feature type="domain" description="YbhG-like alpha-helical hairpin" evidence="1">
    <location>
        <begin position="82"/>
        <end position="202"/>
    </location>
</feature>
<dbReference type="Gene3D" id="2.40.50.100">
    <property type="match status" value="2"/>
</dbReference>
<dbReference type="AlphaFoldDB" id="A0A7S9D9C9"/>
<keyword evidence="3" id="KW-1185">Reference proteome</keyword>
<dbReference type="EMBL" id="CP061379">
    <property type="protein sequence ID" value="QPF93545.1"/>
    <property type="molecule type" value="Genomic_DNA"/>
</dbReference>
<dbReference type="Gene3D" id="1.10.287.470">
    <property type="entry name" value="Helix hairpin bin"/>
    <property type="match status" value="3"/>
</dbReference>